<dbReference type="Proteomes" id="UP000185434">
    <property type="component" value="Chromosome"/>
</dbReference>
<dbReference type="Pfam" id="PF01988">
    <property type="entry name" value="VIT1"/>
    <property type="match status" value="1"/>
</dbReference>
<keyword evidence="2 5" id="KW-0812">Transmembrane</keyword>
<keyword evidence="4 5" id="KW-0472">Membrane</keyword>
<comment type="subcellular location">
    <subcellularLocation>
        <location evidence="1">Endomembrane system</location>
        <topology evidence="1">Multi-pass membrane protein</topology>
    </subcellularLocation>
</comment>
<organism evidence="6 7">
    <name type="scientific">Corynebacterium frankenforstense DSM 45800</name>
    <dbReference type="NCBI Taxonomy" id="1437875"/>
    <lineage>
        <taxon>Bacteria</taxon>
        <taxon>Bacillati</taxon>
        <taxon>Actinomycetota</taxon>
        <taxon>Actinomycetes</taxon>
        <taxon>Mycobacteriales</taxon>
        <taxon>Corynebacteriaceae</taxon>
        <taxon>Corynebacterium</taxon>
    </lineage>
</organism>
<feature type="transmembrane region" description="Helical" evidence="5">
    <location>
        <begin position="148"/>
        <end position="172"/>
    </location>
</feature>
<dbReference type="GO" id="GO:0012505">
    <property type="term" value="C:endomembrane system"/>
    <property type="evidence" value="ECO:0007669"/>
    <property type="project" value="UniProtKB-SubCell"/>
</dbReference>
<feature type="transmembrane region" description="Helical" evidence="5">
    <location>
        <begin position="178"/>
        <end position="197"/>
    </location>
</feature>
<name>A0A1L7CQ55_9CORY</name>
<gene>
    <name evidence="6" type="ORF">CFRA_00080</name>
</gene>
<evidence type="ECO:0000313" key="7">
    <source>
        <dbReference type="Proteomes" id="UP000185434"/>
    </source>
</evidence>
<sequence length="230" mass="23305">MERHPEDAASGLNERLNRLRAGVLGANDGIVSTAAVVVGVAAAGASTTAIATAGAAAVLGGAVSMALGEYVSVSSQRDTERALVAEEREDLQVKPGEEFRELVDIYRGRGLSPATARAVATELTARDPLAAHLDVHWGIEEDELVSPWAAALASFMSFLVGALVPMIAILLGPESGRIIITGVVTLAALAATGGLAAKLGGADPVKASVRVTIGGALALVATYGVGLLFE</sequence>
<dbReference type="InterPro" id="IPR008217">
    <property type="entry name" value="Ccc1_fam"/>
</dbReference>
<evidence type="ECO:0000256" key="3">
    <source>
        <dbReference type="ARBA" id="ARBA00022989"/>
    </source>
</evidence>
<dbReference type="PANTHER" id="PTHR31851">
    <property type="entry name" value="FE(2+)/MN(2+) TRANSPORTER PCL1"/>
    <property type="match status" value="1"/>
</dbReference>
<evidence type="ECO:0000256" key="1">
    <source>
        <dbReference type="ARBA" id="ARBA00004127"/>
    </source>
</evidence>
<keyword evidence="3 5" id="KW-1133">Transmembrane helix</keyword>
<dbReference type="EMBL" id="CP009247">
    <property type="protein sequence ID" value="APT87965.1"/>
    <property type="molecule type" value="Genomic_DNA"/>
</dbReference>
<evidence type="ECO:0000256" key="5">
    <source>
        <dbReference type="SAM" id="Phobius"/>
    </source>
</evidence>
<evidence type="ECO:0000313" key="6">
    <source>
        <dbReference type="EMBL" id="APT87965.1"/>
    </source>
</evidence>
<dbReference type="GO" id="GO:0005384">
    <property type="term" value="F:manganese ion transmembrane transporter activity"/>
    <property type="evidence" value="ECO:0007669"/>
    <property type="project" value="InterPro"/>
</dbReference>
<evidence type="ECO:0000256" key="2">
    <source>
        <dbReference type="ARBA" id="ARBA00022692"/>
    </source>
</evidence>
<dbReference type="GO" id="GO:0030026">
    <property type="term" value="P:intracellular manganese ion homeostasis"/>
    <property type="evidence" value="ECO:0007669"/>
    <property type="project" value="InterPro"/>
</dbReference>
<protein>
    <submittedName>
        <fullName evidence="6">Membrane protein</fullName>
    </submittedName>
</protein>
<evidence type="ECO:0000256" key="4">
    <source>
        <dbReference type="ARBA" id="ARBA00023136"/>
    </source>
</evidence>
<reference evidence="6 7" key="1">
    <citation type="submission" date="2014-08" db="EMBL/GenBank/DDBJ databases">
        <title>Complete genome sequence of Corynebacterium frankenforstense ST18(T) (=DSM 45800(T)), isolated from raw cow milk.</title>
        <authorList>
            <person name="Ruckert C."/>
            <person name="Albersmeier A."/>
            <person name="Winkler A."/>
            <person name="Lipski A."/>
            <person name="Kalinowski J."/>
        </authorList>
    </citation>
    <scope>NUCLEOTIDE SEQUENCE [LARGE SCALE GENOMIC DNA]</scope>
    <source>
        <strain evidence="6 7">ST18</strain>
    </source>
</reference>
<accession>A0A1L7CQ55</accession>
<dbReference type="CDD" id="cd02432">
    <property type="entry name" value="Nodulin-21_like_1"/>
    <property type="match status" value="1"/>
</dbReference>
<keyword evidence="7" id="KW-1185">Reference proteome</keyword>
<feature type="transmembrane region" description="Helical" evidence="5">
    <location>
        <begin position="209"/>
        <end position="229"/>
    </location>
</feature>
<dbReference type="KEGG" id="cfk:CFRA_00080"/>
<proteinExistence type="predicted"/>
<dbReference type="AlphaFoldDB" id="A0A1L7CQ55"/>